<dbReference type="AlphaFoldDB" id="A0A2S0P8Y5"/>
<keyword evidence="9 12" id="KW-0472">Membrane</keyword>
<keyword evidence="7" id="KW-0406">Ion transport</keyword>
<dbReference type="InterPro" id="IPR012910">
    <property type="entry name" value="Plug_dom"/>
</dbReference>
<evidence type="ECO:0000256" key="8">
    <source>
        <dbReference type="ARBA" id="ARBA00023077"/>
    </source>
</evidence>
<keyword evidence="10 17" id="KW-0675">Receptor</keyword>
<dbReference type="GO" id="GO:0015889">
    <property type="term" value="P:cobalamin transport"/>
    <property type="evidence" value="ECO:0007669"/>
    <property type="project" value="TreeGrafter"/>
</dbReference>
<evidence type="ECO:0000256" key="12">
    <source>
        <dbReference type="PROSITE-ProRule" id="PRU01360"/>
    </source>
</evidence>
<dbReference type="Proteomes" id="UP000244173">
    <property type="component" value="Chromosome"/>
</dbReference>
<dbReference type="EMBL" id="CP028519">
    <property type="protein sequence ID" value="AVY93874.1"/>
    <property type="molecule type" value="Genomic_DNA"/>
</dbReference>
<comment type="similarity">
    <text evidence="2 12 13">Belongs to the TonB-dependent receptor family.</text>
</comment>
<gene>
    <name evidence="17" type="ORF">DAI18_07315</name>
</gene>
<proteinExistence type="inferred from homology"/>
<keyword evidence="8 13" id="KW-0798">TonB box</keyword>
<evidence type="ECO:0000256" key="5">
    <source>
        <dbReference type="ARBA" id="ARBA00022692"/>
    </source>
</evidence>
<dbReference type="InterPro" id="IPR039426">
    <property type="entry name" value="TonB-dep_rcpt-like"/>
</dbReference>
<accession>A0A2S0P8Y5</accession>
<organism evidence="17 18">
    <name type="scientific">Microvirgula aerodenitrificans</name>
    <dbReference type="NCBI Taxonomy" id="57480"/>
    <lineage>
        <taxon>Bacteria</taxon>
        <taxon>Pseudomonadati</taxon>
        <taxon>Pseudomonadota</taxon>
        <taxon>Betaproteobacteria</taxon>
        <taxon>Neisseriales</taxon>
        <taxon>Aquaspirillaceae</taxon>
        <taxon>Microvirgula</taxon>
    </lineage>
</organism>
<dbReference type="GO" id="GO:0009279">
    <property type="term" value="C:cell outer membrane"/>
    <property type="evidence" value="ECO:0007669"/>
    <property type="project" value="UniProtKB-SubCell"/>
</dbReference>
<dbReference type="Pfam" id="PF00593">
    <property type="entry name" value="TonB_dep_Rec_b-barrel"/>
    <property type="match status" value="1"/>
</dbReference>
<dbReference type="InterPro" id="IPR037066">
    <property type="entry name" value="Plug_dom_sf"/>
</dbReference>
<name>A0A2S0P8Y5_9NEIS</name>
<evidence type="ECO:0000256" key="4">
    <source>
        <dbReference type="ARBA" id="ARBA00022452"/>
    </source>
</evidence>
<evidence type="ECO:0000256" key="2">
    <source>
        <dbReference type="ARBA" id="ARBA00009810"/>
    </source>
</evidence>
<dbReference type="GO" id="GO:0006811">
    <property type="term" value="P:monoatomic ion transport"/>
    <property type="evidence" value="ECO:0007669"/>
    <property type="project" value="UniProtKB-KW"/>
</dbReference>
<feature type="domain" description="TonB-dependent receptor plug" evidence="16">
    <location>
        <begin position="69"/>
        <end position="174"/>
    </location>
</feature>
<dbReference type="InterPro" id="IPR000531">
    <property type="entry name" value="Beta-barrel_TonB"/>
</dbReference>
<evidence type="ECO:0000256" key="6">
    <source>
        <dbReference type="ARBA" id="ARBA00022729"/>
    </source>
</evidence>
<dbReference type="PANTHER" id="PTHR30069">
    <property type="entry name" value="TONB-DEPENDENT OUTER MEMBRANE RECEPTOR"/>
    <property type="match status" value="1"/>
</dbReference>
<protein>
    <submittedName>
        <fullName evidence="17">TonB-dependent receptor</fullName>
    </submittedName>
</protein>
<keyword evidence="5 12" id="KW-0812">Transmembrane</keyword>
<evidence type="ECO:0000256" key="14">
    <source>
        <dbReference type="SAM" id="SignalP"/>
    </source>
</evidence>
<dbReference type="PROSITE" id="PS52016">
    <property type="entry name" value="TONB_DEPENDENT_REC_3"/>
    <property type="match status" value="1"/>
</dbReference>
<keyword evidence="6 14" id="KW-0732">Signal</keyword>
<evidence type="ECO:0000256" key="7">
    <source>
        <dbReference type="ARBA" id="ARBA00023065"/>
    </source>
</evidence>
<dbReference type="Gene3D" id="2.170.130.10">
    <property type="entry name" value="TonB-dependent receptor, plug domain"/>
    <property type="match status" value="1"/>
</dbReference>
<evidence type="ECO:0000313" key="18">
    <source>
        <dbReference type="Proteomes" id="UP000244173"/>
    </source>
</evidence>
<reference evidence="17 18" key="1">
    <citation type="submission" date="2018-04" db="EMBL/GenBank/DDBJ databases">
        <title>Denitrifier Microvirgula.</title>
        <authorList>
            <person name="Anderson E."/>
            <person name="Jang J."/>
            <person name="Ishii S."/>
        </authorList>
    </citation>
    <scope>NUCLEOTIDE SEQUENCE [LARGE SCALE GENOMIC DNA]</scope>
    <source>
        <strain evidence="17 18">BE2.4</strain>
    </source>
</reference>
<dbReference type="STRING" id="1122240.GCA_000620105_02477"/>
<keyword evidence="18" id="KW-1185">Reference proteome</keyword>
<evidence type="ECO:0000256" key="1">
    <source>
        <dbReference type="ARBA" id="ARBA00004571"/>
    </source>
</evidence>
<dbReference type="PANTHER" id="PTHR30069:SF53">
    <property type="entry name" value="COLICIN I RECEPTOR-RELATED"/>
    <property type="match status" value="1"/>
</dbReference>
<evidence type="ECO:0000259" key="15">
    <source>
        <dbReference type="Pfam" id="PF00593"/>
    </source>
</evidence>
<feature type="signal peptide" evidence="14">
    <location>
        <begin position="1"/>
        <end position="47"/>
    </location>
</feature>
<evidence type="ECO:0000256" key="3">
    <source>
        <dbReference type="ARBA" id="ARBA00022448"/>
    </source>
</evidence>
<feature type="chain" id="PRO_5015547789" evidence="14">
    <location>
        <begin position="48"/>
        <end position="642"/>
    </location>
</feature>
<comment type="subcellular location">
    <subcellularLocation>
        <location evidence="1 12">Cell outer membrane</location>
        <topology evidence="1 12">Multi-pass membrane protein</topology>
    </subcellularLocation>
</comment>
<feature type="domain" description="TonB-dependent receptor-like beta-barrel" evidence="15">
    <location>
        <begin position="195"/>
        <end position="615"/>
    </location>
</feature>
<dbReference type="Gene3D" id="2.40.170.20">
    <property type="entry name" value="TonB-dependent receptor, beta-barrel domain"/>
    <property type="match status" value="1"/>
</dbReference>
<evidence type="ECO:0000256" key="10">
    <source>
        <dbReference type="ARBA" id="ARBA00023170"/>
    </source>
</evidence>
<keyword evidence="11 12" id="KW-0998">Cell outer membrane</keyword>
<dbReference type="SUPFAM" id="SSF56935">
    <property type="entry name" value="Porins"/>
    <property type="match status" value="1"/>
</dbReference>
<dbReference type="KEGG" id="maer:DAI18_07315"/>
<evidence type="ECO:0000256" key="9">
    <source>
        <dbReference type="ARBA" id="ARBA00023136"/>
    </source>
</evidence>
<keyword evidence="3 12" id="KW-0813">Transport</keyword>
<dbReference type="CDD" id="cd01347">
    <property type="entry name" value="ligand_gated_channel"/>
    <property type="match status" value="1"/>
</dbReference>
<sequence length="642" mass="69249">MSILKGHAPVFLALLIRFQGVFFVKCNIRSKWFVASLASLAVANAFADEPATTAGEIVVTANRSATDSREQTRDVTVIGQQEIARAGGLNLPQLLARQSGVEYASNGGDGRASALYLRGTSSKQSVVLIDGVRVSSATSGQTALEQIPLELIDHIEIVRGPVSGLYGADAIGGVVQIFTKQGKGAPKPYLSAGVGNDGTWRVGGGIGGVVGDTSFSLNVAGRGTDGGFSATNAQNTFSYNPDDDGYRNLSYSANVSHQIVDGHEIGIKLFQSFGKADFDNGTPLADDYNKQRVQSNSVYLKDRFSDVWTSTLTVTNGVDRYETYSGVNLDRSGLYKTTQDTYTWQNDLDLGVAGRVVLGAEYLNQKVDSTQAYTRNERNNKAVFAGWSGNFGDHLLNASLRHDDNSQFGEKTTGSLGYGYRLTDSIKLTANYGTAFRVPTFNDLYWPLAYGFQGNPNLKPESARNGEVGAEYNGAYGMLRLTAFENRIDDMINGYVCSGSGPCTAENVDKARIRGLALAGSTTLLGTRIAANVNWQDGEDRSNGNQLSQRARVFGSVDVSRDIGPVTLGSALTAAGSRYSDPANKQPLAGYGLVDLYADYRLTPTTTLYARVNNVFDRDYTLIRSFNQPGREWLVGVNWQPK</sequence>
<evidence type="ECO:0000256" key="11">
    <source>
        <dbReference type="ARBA" id="ARBA00023237"/>
    </source>
</evidence>
<dbReference type="Pfam" id="PF07715">
    <property type="entry name" value="Plug"/>
    <property type="match status" value="1"/>
</dbReference>
<evidence type="ECO:0000313" key="17">
    <source>
        <dbReference type="EMBL" id="AVY93874.1"/>
    </source>
</evidence>
<dbReference type="InterPro" id="IPR036942">
    <property type="entry name" value="Beta-barrel_TonB_sf"/>
</dbReference>
<evidence type="ECO:0000259" key="16">
    <source>
        <dbReference type="Pfam" id="PF07715"/>
    </source>
</evidence>
<keyword evidence="4 12" id="KW-1134">Transmembrane beta strand</keyword>
<evidence type="ECO:0000256" key="13">
    <source>
        <dbReference type="RuleBase" id="RU003357"/>
    </source>
</evidence>